<gene>
    <name evidence="2" type="ORF">LSALG_LOCUS18529</name>
</gene>
<name>A0AA36E0U2_LACSI</name>
<accession>A0AA36E0U2</accession>
<evidence type="ECO:0000313" key="3">
    <source>
        <dbReference type="Proteomes" id="UP001177003"/>
    </source>
</evidence>
<dbReference type="EMBL" id="OX465080">
    <property type="protein sequence ID" value="CAI9278681.1"/>
    <property type="molecule type" value="Genomic_DNA"/>
</dbReference>
<feature type="region of interest" description="Disordered" evidence="1">
    <location>
        <begin position="68"/>
        <end position="89"/>
    </location>
</feature>
<evidence type="ECO:0000256" key="1">
    <source>
        <dbReference type="SAM" id="MobiDB-lite"/>
    </source>
</evidence>
<keyword evidence="3" id="KW-1185">Reference proteome</keyword>
<proteinExistence type="predicted"/>
<sequence length="138" mass="14861">MGDGVSNQSVQTNTTQGTLPIIVSSTFETSIISTTTTSLPPFVSNVTTSTNSPTFETILQPITSLFTSQSTEPSKMATDDETDDGGFGASFAELEFDPEEEDILDHMLGKQFKILSKKLNSLLQFQADLGSKHYVSGI</sequence>
<organism evidence="2 3">
    <name type="scientific">Lactuca saligna</name>
    <name type="common">Willowleaf lettuce</name>
    <dbReference type="NCBI Taxonomy" id="75948"/>
    <lineage>
        <taxon>Eukaryota</taxon>
        <taxon>Viridiplantae</taxon>
        <taxon>Streptophyta</taxon>
        <taxon>Embryophyta</taxon>
        <taxon>Tracheophyta</taxon>
        <taxon>Spermatophyta</taxon>
        <taxon>Magnoliopsida</taxon>
        <taxon>eudicotyledons</taxon>
        <taxon>Gunneridae</taxon>
        <taxon>Pentapetalae</taxon>
        <taxon>asterids</taxon>
        <taxon>campanulids</taxon>
        <taxon>Asterales</taxon>
        <taxon>Asteraceae</taxon>
        <taxon>Cichorioideae</taxon>
        <taxon>Cichorieae</taxon>
        <taxon>Lactucinae</taxon>
        <taxon>Lactuca</taxon>
    </lineage>
</organism>
<dbReference type="Proteomes" id="UP001177003">
    <property type="component" value="Chromosome 4"/>
</dbReference>
<reference evidence="2" key="1">
    <citation type="submission" date="2023-04" db="EMBL/GenBank/DDBJ databases">
        <authorList>
            <person name="Vijverberg K."/>
            <person name="Xiong W."/>
            <person name="Schranz E."/>
        </authorList>
    </citation>
    <scope>NUCLEOTIDE SEQUENCE</scope>
</reference>
<dbReference type="AlphaFoldDB" id="A0AA36E0U2"/>
<protein>
    <submittedName>
        <fullName evidence="2">Uncharacterized protein</fullName>
    </submittedName>
</protein>
<evidence type="ECO:0000313" key="2">
    <source>
        <dbReference type="EMBL" id="CAI9278681.1"/>
    </source>
</evidence>